<evidence type="ECO:0000313" key="1">
    <source>
        <dbReference type="EMBL" id="CAG9706890.1"/>
    </source>
</evidence>
<dbReference type="Proteomes" id="UP000789738">
    <property type="component" value="Unassembled WGS sequence"/>
</dbReference>
<accession>A0AA86JLX9</accession>
<organism evidence="1 2">
    <name type="scientific">Clostridium neonatale</name>
    <dbReference type="NCBI Taxonomy" id="137838"/>
    <lineage>
        <taxon>Bacteria</taxon>
        <taxon>Bacillati</taxon>
        <taxon>Bacillota</taxon>
        <taxon>Clostridia</taxon>
        <taxon>Eubacteriales</taxon>
        <taxon>Clostridiaceae</taxon>
        <taxon>Clostridium</taxon>
    </lineage>
</organism>
<comment type="caution">
    <text evidence="1">The sequence shown here is derived from an EMBL/GenBank/DDBJ whole genome shotgun (WGS) entry which is preliminary data.</text>
</comment>
<sequence>MRKILKCTFSLCFKLIRLRERCALIRIFKLNEELIYIINIFKEVKNYV</sequence>
<proteinExistence type="predicted"/>
<gene>
    <name evidence="1" type="ORF">CNEO_42724</name>
</gene>
<evidence type="ECO:0000313" key="2">
    <source>
        <dbReference type="Proteomes" id="UP000789738"/>
    </source>
</evidence>
<reference evidence="1" key="1">
    <citation type="submission" date="2021-10" db="EMBL/GenBank/DDBJ databases">
        <authorList>
            <person name="Mesa V."/>
        </authorList>
    </citation>
    <scope>NUCLEOTIDE SEQUENCE</scope>
    <source>
        <strain evidence="1">CC3_PB</strain>
    </source>
</reference>
<name>A0AA86JLX9_9CLOT</name>
<dbReference type="EMBL" id="CAKJVE010000004">
    <property type="protein sequence ID" value="CAG9706890.1"/>
    <property type="molecule type" value="Genomic_DNA"/>
</dbReference>
<protein>
    <submittedName>
        <fullName evidence="1">Uncharacterized protein</fullName>
    </submittedName>
</protein>
<dbReference type="AlphaFoldDB" id="A0AA86JLX9"/>